<proteinExistence type="predicted"/>
<dbReference type="Proteomes" id="UP001652625">
    <property type="component" value="Chromosome 01"/>
</dbReference>
<keyword evidence="1" id="KW-1185">Reference proteome</keyword>
<sequence>MHFFFIVYGIILKTMVPELQIMLKTFFAMVKQKVEKTYPEILKDFRQRRNESDVLYSIMDKVKFDLNLVHAESCLSIGSGLGEYDIQFIKRCMPNLKKLIAVENNEFCASELDLNIHTELPRIDTVIHQRPIQHWEGPENQLDVVLMFHMLYDLNKSDRISLIQRCFKNWLKPSTGVIVVIHMSDDETENVNVMQMIYREMEGWSLLLEARELKEEMRSLNLVIHPEYKYRCIMNLKNLDIETLKGLHTFETQDVYPDVVDNMLKKIAPDGFGQYIGELFAIRNPLTSIER</sequence>
<name>A0ABM4B6D4_HYDVU</name>
<evidence type="ECO:0000313" key="1">
    <source>
        <dbReference type="Proteomes" id="UP001652625"/>
    </source>
</evidence>
<accession>A0ABM4B6D4</accession>
<dbReference type="RefSeq" id="XP_065644403.1">
    <property type="nucleotide sequence ID" value="XM_065788331.1"/>
</dbReference>
<reference evidence="1" key="1">
    <citation type="submission" date="2025-05" db="UniProtKB">
        <authorList>
            <consortium name="RefSeq"/>
        </authorList>
    </citation>
    <scope>NUCLEOTIDE SEQUENCE [LARGE SCALE GENOMIC DNA]</scope>
</reference>
<organism evidence="1 2">
    <name type="scientific">Hydra vulgaris</name>
    <name type="common">Hydra</name>
    <name type="synonym">Hydra attenuata</name>
    <dbReference type="NCBI Taxonomy" id="6087"/>
    <lineage>
        <taxon>Eukaryota</taxon>
        <taxon>Metazoa</taxon>
        <taxon>Cnidaria</taxon>
        <taxon>Hydrozoa</taxon>
        <taxon>Hydroidolina</taxon>
        <taxon>Anthoathecata</taxon>
        <taxon>Aplanulata</taxon>
        <taxon>Hydridae</taxon>
        <taxon>Hydra</taxon>
    </lineage>
</organism>
<dbReference type="InterPro" id="IPR029063">
    <property type="entry name" value="SAM-dependent_MTases_sf"/>
</dbReference>
<dbReference type="SUPFAM" id="SSF53335">
    <property type="entry name" value="S-adenosyl-L-methionine-dependent methyltransferases"/>
    <property type="match status" value="1"/>
</dbReference>
<evidence type="ECO:0000313" key="2">
    <source>
        <dbReference type="RefSeq" id="XP_065644403.1"/>
    </source>
</evidence>
<dbReference type="GeneID" id="136075375"/>
<gene>
    <name evidence="2" type="primary">LOC136075375</name>
</gene>
<dbReference type="Gene3D" id="3.40.50.150">
    <property type="entry name" value="Vaccinia Virus protein VP39"/>
    <property type="match status" value="1"/>
</dbReference>
<reference evidence="2" key="2">
    <citation type="submission" date="2025-08" db="UniProtKB">
        <authorList>
            <consortium name="RefSeq"/>
        </authorList>
    </citation>
    <scope>IDENTIFICATION</scope>
</reference>
<protein>
    <submittedName>
        <fullName evidence="2">Uncharacterized protein LOC136075375 isoform X1</fullName>
    </submittedName>
</protein>